<comment type="similarity">
    <text evidence="1">Belongs to the DadA oxidoreductase family.</text>
</comment>
<dbReference type="Pfam" id="PF01266">
    <property type="entry name" value="DAO"/>
    <property type="match status" value="1"/>
</dbReference>
<evidence type="ECO:0000259" key="3">
    <source>
        <dbReference type="Pfam" id="PF01266"/>
    </source>
</evidence>
<organism evidence="4 5">
    <name type="scientific">Paludibacterium denitrificans</name>
    <dbReference type="NCBI Taxonomy" id="2675226"/>
    <lineage>
        <taxon>Bacteria</taxon>
        <taxon>Pseudomonadati</taxon>
        <taxon>Pseudomonadota</taxon>
        <taxon>Betaproteobacteria</taxon>
        <taxon>Neisseriales</taxon>
        <taxon>Chromobacteriaceae</taxon>
        <taxon>Paludibacterium</taxon>
    </lineage>
</organism>
<dbReference type="PANTHER" id="PTHR13847">
    <property type="entry name" value="SARCOSINE DEHYDROGENASE-RELATED"/>
    <property type="match status" value="1"/>
</dbReference>
<dbReference type="Proteomes" id="UP000446658">
    <property type="component" value="Unassembled WGS sequence"/>
</dbReference>
<dbReference type="EMBL" id="WLYX01000001">
    <property type="protein sequence ID" value="MTD33866.1"/>
    <property type="molecule type" value="Genomic_DNA"/>
</dbReference>
<evidence type="ECO:0000313" key="5">
    <source>
        <dbReference type="Proteomes" id="UP000446658"/>
    </source>
</evidence>
<keyword evidence="5" id="KW-1185">Reference proteome</keyword>
<dbReference type="InterPro" id="IPR036188">
    <property type="entry name" value="FAD/NAD-bd_sf"/>
</dbReference>
<dbReference type="GO" id="GO:0008718">
    <property type="term" value="F:D-amino-acid dehydrogenase activity"/>
    <property type="evidence" value="ECO:0007669"/>
    <property type="project" value="TreeGrafter"/>
</dbReference>
<dbReference type="GO" id="GO:0005737">
    <property type="term" value="C:cytoplasm"/>
    <property type="evidence" value="ECO:0007669"/>
    <property type="project" value="TreeGrafter"/>
</dbReference>
<proteinExistence type="inferred from homology"/>
<evidence type="ECO:0000256" key="1">
    <source>
        <dbReference type="ARBA" id="ARBA00009410"/>
    </source>
</evidence>
<dbReference type="GO" id="GO:0005886">
    <property type="term" value="C:plasma membrane"/>
    <property type="evidence" value="ECO:0007669"/>
    <property type="project" value="TreeGrafter"/>
</dbReference>
<sequence length="121" mass="12892">MQSPFERQRIYNPAPDTSVTRRALQRLKEERPELAQVKLDGVRAGRIDLTPDLVPVISGVDGITGLVVATGFSGHGFGIGPGAGKLAADLIRGVTPIVDAMPFSLARFNNGTPIFIDPDVI</sequence>
<gene>
    <name evidence="4" type="ORF">GKE73_15280</name>
</gene>
<dbReference type="RefSeq" id="WP_312854591.1">
    <property type="nucleotide sequence ID" value="NZ_WLYX01000001.1"/>
</dbReference>
<dbReference type="Gene3D" id="3.30.9.10">
    <property type="entry name" value="D-Amino Acid Oxidase, subunit A, domain 2"/>
    <property type="match status" value="1"/>
</dbReference>
<protein>
    <submittedName>
        <fullName evidence="4">FAD-dependent oxidoreductase</fullName>
    </submittedName>
</protein>
<comment type="caution">
    <text evidence="4">The sequence shown here is derived from an EMBL/GenBank/DDBJ whole genome shotgun (WGS) entry which is preliminary data.</text>
</comment>
<evidence type="ECO:0000256" key="2">
    <source>
        <dbReference type="ARBA" id="ARBA00023002"/>
    </source>
</evidence>
<reference evidence="4 5" key="1">
    <citation type="submission" date="2019-11" db="EMBL/GenBank/DDBJ databases">
        <title>Draft genome sequence of Paludibacterium sp. dN18-1.</title>
        <authorList>
            <person name="Im W.-T."/>
        </authorList>
    </citation>
    <scope>NUCLEOTIDE SEQUENCE [LARGE SCALE GENOMIC DNA]</scope>
    <source>
        <strain evidence="5">dN 18-1</strain>
    </source>
</reference>
<dbReference type="GO" id="GO:0055130">
    <property type="term" value="P:D-alanine catabolic process"/>
    <property type="evidence" value="ECO:0007669"/>
    <property type="project" value="TreeGrafter"/>
</dbReference>
<dbReference type="InterPro" id="IPR006076">
    <property type="entry name" value="FAD-dep_OxRdtase"/>
</dbReference>
<dbReference type="PANTHER" id="PTHR13847:SF280">
    <property type="entry name" value="D-AMINO ACID DEHYDROGENASE"/>
    <property type="match status" value="1"/>
</dbReference>
<feature type="domain" description="FAD dependent oxidoreductase" evidence="3">
    <location>
        <begin position="12"/>
        <end position="90"/>
    </location>
</feature>
<evidence type="ECO:0000313" key="4">
    <source>
        <dbReference type="EMBL" id="MTD33866.1"/>
    </source>
</evidence>
<name>A0A844GBI6_9NEIS</name>
<dbReference type="SUPFAM" id="SSF51971">
    <property type="entry name" value="Nucleotide-binding domain"/>
    <property type="match status" value="1"/>
</dbReference>
<keyword evidence="2" id="KW-0560">Oxidoreductase</keyword>
<dbReference type="Gene3D" id="3.50.50.60">
    <property type="entry name" value="FAD/NAD(P)-binding domain"/>
    <property type="match status" value="1"/>
</dbReference>
<dbReference type="AlphaFoldDB" id="A0A844GBI6"/>
<accession>A0A844GBI6</accession>